<keyword evidence="1" id="KW-0805">Transcription regulation</keyword>
<dbReference type="RefSeq" id="WP_307121270.1">
    <property type="nucleotide sequence ID" value="NZ_JAUSTM010000004.1"/>
</dbReference>
<evidence type="ECO:0000256" key="1">
    <source>
        <dbReference type="ARBA" id="ARBA00023015"/>
    </source>
</evidence>
<comment type="caution">
    <text evidence="5">The sequence shown here is derived from an EMBL/GenBank/DDBJ whole genome shotgun (WGS) entry which is preliminary data.</text>
</comment>
<accession>A0ABT9YRV4</accession>
<proteinExistence type="predicted"/>
<keyword evidence="6" id="KW-1185">Reference proteome</keyword>
<keyword evidence="3" id="KW-0804">Transcription</keyword>
<dbReference type="InterPro" id="IPR036388">
    <property type="entry name" value="WH-like_DNA-bd_sf"/>
</dbReference>
<dbReference type="PROSITE" id="PS50995">
    <property type="entry name" value="HTH_MARR_2"/>
    <property type="match status" value="1"/>
</dbReference>
<dbReference type="Pfam" id="PF12802">
    <property type="entry name" value="MarR_2"/>
    <property type="match status" value="1"/>
</dbReference>
<organism evidence="5 6">
    <name type="scientific">Streptococcus moroccensis</name>
    <dbReference type="NCBI Taxonomy" id="1451356"/>
    <lineage>
        <taxon>Bacteria</taxon>
        <taxon>Bacillati</taxon>
        <taxon>Bacillota</taxon>
        <taxon>Bacilli</taxon>
        <taxon>Lactobacillales</taxon>
        <taxon>Streptococcaceae</taxon>
        <taxon>Streptococcus</taxon>
    </lineage>
</organism>
<evidence type="ECO:0000256" key="3">
    <source>
        <dbReference type="ARBA" id="ARBA00023163"/>
    </source>
</evidence>
<dbReference type="SMART" id="SM00347">
    <property type="entry name" value="HTH_MARR"/>
    <property type="match status" value="1"/>
</dbReference>
<dbReference type="PANTHER" id="PTHR42756:SF1">
    <property type="entry name" value="TRANSCRIPTIONAL REPRESSOR OF EMRAB OPERON"/>
    <property type="match status" value="1"/>
</dbReference>
<evidence type="ECO:0000256" key="2">
    <source>
        <dbReference type="ARBA" id="ARBA00023125"/>
    </source>
</evidence>
<feature type="domain" description="HTH marR-type" evidence="4">
    <location>
        <begin position="1"/>
        <end position="138"/>
    </location>
</feature>
<dbReference type="InterPro" id="IPR036390">
    <property type="entry name" value="WH_DNA-bd_sf"/>
</dbReference>
<dbReference type="PANTHER" id="PTHR42756">
    <property type="entry name" value="TRANSCRIPTIONAL REGULATOR, MARR"/>
    <property type="match status" value="1"/>
</dbReference>
<evidence type="ECO:0000259" key="4">
    <source>
        <dbReference type="PROSITE" id="PS50995"/>
    </source>
</evidence>
<name>A0ABT9YRV4_9STRE</name>
<dbReference type="InterPro" id="IPR000835">
    <property type="entry name" value="HTH_MarR-typ"/>
</dbReference>
<keyword evidence="2 5" id="KW-0238">DNA-binding</keyword>
<gene>
    <name evidence="5" type="ORF">J2S23_000585</name>
</gene>
<protein>
    <submittedName>
        <fullName evidence="5">DNA-binding MarR family transcriptional regulator</fullName>
    </submittedName>
</protein>
<dbReference type="EMBL" id="JAUSTM010000004">
    <property type="protein sequence ID" value="MDQ0222048.1"/>
    <property type="molecule type" value="Genomic_DNA"/>
</dbReference>
<evidence type="ECO:0000313" key="6">
    <source>
        <dbReference type="Proteomes" id="UP001223079"/>
    </source>
</evidence>
<dbReference type="PROSITE" id="PS01117">
    <property type="entry name" value="HTH_MARR_1"/>
    <property type="match status" value="1"/>
</dbReference>
<dbReference type="GO" id="GO:0003677">
    <property type="term" value="F:DNA binding"/>
    <property type="evidence" value="ECO:0007669"/>
    <property type="project" value="UniProtKB-KW"/>
</dbReference>
<dbReference type="Gene3D" id="1.10.10.10">
    <property type="entry name" value="Winged helix-like DNA-binding domain superfamily/Winged helix DNA-binding domain"/>
    <property type="match status" value="1"/>
</dbReference>
<dbReference type="Proteomes" id="UP001223079">
    <property type="component" value="Unassembled WGS sequence"/>
</dbReference>
<sequence>MDNPLSDMRAILTQLESICEELAIKKDVQHLSGPQGRVLIYLSHHKEEAIFVKDIEQELKISKSVASNLVKRMVKNDFITIIPSEVDKRCKQVVLTTKGTAKIQLLKEFHEEVVEQLFQGISWDDMKLVHQVVKRLQENITNYTGGEHA</sequence>
<evidence type="ECO:0000313" key="5">
    <source>
        <dbReference type="EMBL" id="MDQ0222048.1"/>
    </source>
</evidence>
<dbReference type="SUPFAM" id="SSF46785">
    <property type="entry name" value="Winged helix' DNA-binding domain"/>
    <property type="match status" value="1"/>
</dbReference>
<reference evidence="5 6" key="1">
    <citation type="submission" date="2023-07" db="EMBL/GenBank/DDBJ databases">
        <title>Genomic Encyclopedia of Type Strains, Phase IV (KMG-IV): sequencing the most valuable type-strain genomes for metagenomic binning, comparative biology and taxonomic classification.</title>
        <authorList>
            <person name="Goeker M."/>
        </authorList>
    </citation>
    <scope>NUCLEOTIDE SEQUENCE [LARGE SCALE GENOMIC DNA]</scope>
    <source>
        <strain evidence="5 6">DSM 105143</strain>
    </source>
</reference>
<dbReference type="InterPro" id="IPR023187">
    <property type="entry name" value="Tscrpt_reg_MarR-type_CS"/>
</dbReference>